<dbReference type="STRING" id="1073325.SAMN05444483_102286"/>
<dbReference type="PANTHER" id="PTHR32502:SF3">
    <property type="entry name" value="D-GALACTOSAMINE-6-PHOSPHATE DEAMINASE AGAS-RELATED"/>
    <property type="match status" value="1"/>
</dbReference>
<keyword evidence="3" id="KW-0413">Isomerase</keyword>
<dbReference type="GO" id="GO:0097367">
    <property type="term" value="F:carbohydrate derivative binding"/>
    <property type="evidence" value="ECO:0007669"/>
    <property type="project" value="InterPro"/>
</dbReference>
<keyword evidence="4" id="KW-1185">Reference proteome</keyword>
<feature type="domain" description="SIS" evidence="2">
    <location>
        <begin position="37"/>
        <end position="189"/>
    </location>
</feature>
<dbReference type="GO" id="GO:0005886">
    <property type="term" value="C:plasma membrane"/>
    <property type="evidence" value="ECO:0007669"/>
    <property type="project" value="TreeGrafter"/>
</dbReference>
<dbReference type="EMBL" id="FQVT01000002">
    <property type="protein sequence ID" value="SHF75907.1"/>
    <property type="molecule type" value="Genomic_DNA"/>
</dbReference>
<evidence type="ECO:0000313" key="4">
    <source>
        <dbReference type="Proteomes" id="UP000183945"/>
    </source>
</evidence>
<dbReference type="Gene3D" id="3.40.50.10490">
    <property type="entry name" value="Glucose-6-phosphate isomerase like protein, domain 1"/>
    <property type="match status" value="2"/>
</dbReference>
<dbReference type="GO" id="GO:0009401">
    <property type="term" value="P:phosphoenolpyruvate-dependent sugar phosphotransferase system"/>
    <property type="evidence" value="ECO:0007669"/>
    <property type="project" value="TreeGrafter"/>
</dbReference>
<gene>
    <name evidence="3" type="ORF">SAMN05444483_102286</name>
</gene>
<dbReference type="OrthoDB" id="9779207at2"/>
<accession>A0A1M5E9L5</accession>
<organism evidence="3 4">
    <name type="scientific">Salegentibacter echinorum</name>
    <dbReference type="NCBI Taxonomy" id="1073325"/>
    <lineage>
        <taxon>Bacteria</taxon>
        <taxon>Pseudomonadati</taxon>
        <taxon>Bacteroidota</taxon>
        <taxon>Flavobacteriia</taxon>
        <taxon>Flavobacteriales</taxon>
        <taxon>Flavobacteriaceae</taxon>
        <taxon>Salegentibacter</taxon>
    </lineage>
</organism>
<dbReference type="RefSeq" id="WP_072877403.1">
    <property type="nucleotide sequence ID" value="NZ_FQVT01000002.1"/>
</dbReference>
<dbReference type="PANTHER" id="PTHR32502">
    <property type="entry name" value="N-ACETYLGALACTOSAMINE PERMEASE II COMPONENT-RELATED"/>
    <property type="match status" value="1"/>
</dbReference>
<dbReference type="InterPro" id="IPR046348">
    <property type="entry name" value="SIS_dom_sf"/>
</dbReference>
<dbReference type="GO" id="GO:1901135">
    <property type="term" value="P:carbohydrate derivative metabolic process"/>
    <property type="evidence" value="ECO:0007669"/>
    <property type="project" value="InterPro"/>
</dbReference>
<evidence type="ECO:0000259" key="2">
    <source>
        <dbReference type="PROSITE" id="PS51464"/>
    </source>
</evidence>
<dbReference type="SUPFAM" id="SSF53697">
    <property type="entry name" value="SIS domain"/>
    <property type="match status" value="1"/>
</dbReference>
<proteinExistence type="predicted"/>
<reference evidence="4" key="1">
    <citation type="submission" date="2016-11" db="EMBL/GenBank/DDBJ databases">
        <authorList>
            <person name="Varghese N."/>
            <person name="Submissions S."/>
        </authorList>
    </citation>
    <scope>NUCLEOTIDE SEQUENCE [LARGE SCALE GENOMIC DNA]</scope>
    <source>
        <strain evidence="4">DSM 24579</strain>
    </source>
</reference>
<protein>
    <submittedName>
        <fullName evidence="3">Tagatose-6-phosphate ketose/aldose isomerase</fullName>
    </submittedName>
</protein>
<name>A0A1M5E9L5_SALEC</name>
<sequence>MNSKEFYTKKEIEGQPKLWQQVFELLISRQKEIKEFLVPILEIPDLHIILSGAGSSSFVGDAAQGLVQNYTGCATSAIATTDIVTHPQLYLPKNKPILLVSIARSGNSPESVETIALVNGFCKNVYHLIITCNSKGELARYGCENPNDACAILLPEEANDQSLAMTGSFTSMLLSLLLVFRKEHFEKAKAEIEKIMEQANLILDHWDSFKMMATREFNRVVFLGSGTMLGIAKECHLKLQELSDGAVICKYDSFLGFRHGPRAITNTKTLMVYLFSPMEHVYKYELDLAKNIAEDPRNITCISIGRKREEGLSPCFNLNLNFGKCEELNIIPAALVGQILGYYKSLALGLNPDEPSKSGTISRVVEGVTIYDHPKYLSV</sequence>
<dbReference type="InterPro" id="IPR050303">
    <property type="entry name" value="GatZ_KbaZ_carbometab"/>
</dbReference>
<dbReference type="AlphaFoldDB" id="A0A1M5E9L5"/>
<evidence type="ECO:0000256" key="1">
    <source>
        <dbReference type="ARBA" id="ARBA00022737"/>
    </source>
</evidence>
<dbReference type="PROSITE" id="PS51464">
    <property type="entry name" value="SIS"/>
    <property type="match status" value="1"/>
</dbReference>
<dbReference type="InterPro" id="IPR035466">
    <property type="entry name" value="GlmS/AgaS_SIS"/>
</dbReference>
<dbReference type="CDD" id="cd05008">
    <property type="entry name" value="SIS_GlmS_GlmD_1"/>
    <property type="match status" value="1"/>
</dbReference>
<dbReference type="InterPro" id="IPR001347">
    <property type="entry name" value="SIS_dom"/>
</dbReference>
<evidence type="ECO:0000313" key="3">
    <source>
        <dbReference type="EMBL" id="SHF75907.1"/>
    </source>
</evidence>
<keyword evidence="1" id="KW-0677">Repeat</keyword>
<dbReference type="Pfam" id="PF01380">
    <property type="entry name" value="SIS"/>
    <property type="match status" value="1"/>
</dbReference>
<dbReference type="GO" id="GO:0016853">
    <property type="term" value="F:isomerase activity"/>
    <property type="evidence" value="ECO:0007669"/>
    <property type="project" value="UniProtKB-KW"/>
</dbReference>
<dbReference type="Proteomes" id="UP000183945">
    <property type="component" value="Unassembled WGS sequence"/>
</dbReference>